<dbReference type="AlphaFoldDB" id="A0A5B6TC44"/>
<comment type="caution">
    <text evidence="1">The sequence shown here is derived from an EMBL/GenBank/DDBJ whole genome shotgun (WGS) entry which is preliminary data.</text>
</comment>
<evidence type="ECO:0000313" key="1">
    <source>
        <dbReference type="EMBL" id="KAA3438039.1"/>
    </source>
</evidence>
<protein>
    <submittedName>
        <fullName evidence="1">Uncharacterized protein</fullName>
    </submittedName>
</protein>
<evidence type="ECO:0000313" key="2">
    <source>
        <dbReference type="Proteomes" id="UP000324133"/>
    </source>
</evidence>
<reference evidence="1 2" key="1">
    <citation type="submission" date="2019-07" db="EMBL/GenBank/DDBJ databases">
        <title>Rufibacter sp. nov., isolated from lake sediment.</title>
        <authorList>
            <person name="Qu J.-H."/>
        </authorList>
    </citation>
    <scope>NUCLEOTIDE SEQUENCE [LARGE SCALE GENOMIC DNA]</scope>
    <source>
        <strain evidence="1 2">NBS58-1</strain>
    </source>
</reference>
<keyword evidence="2" id="KW-1185">Reference proteome</keyword>
<dbReference type="OrthoDB" id="894313at2"/>
<name>A0A5B6TC44_9BACT</name>
<dbReference type="Proteomes" id="UP000324133">
    <property type="component" value="Unassembled WGS sequence"/>
</dbReference>
<proteinExistence type="predicted"/>
<accession>A0A5B6TC44</accession>
<sequence length="94" mass="10695">MERYAKEQVSKEVLEVILDHYAPKLTSKGFSLFGINITYYFPEEDLEGKESNLVAFSIEEDTRNSYFILATQGTPAPQVKALVEQLEYDEPAAE</sequence>
<dbReference type="EMBL" id="VKKY01000002">
    <property type="protein sequence ID" value="KAA3438039.1"/>
    <property type="molecule type" value="Genomic_DNA"/>
</dbReference>
<gene>
    <name evidence="1" type="ORF">FOA19_12250</name>
</gene>
<organism evidence="1 2">
    <name type="scientific">Rufibacter hautae</name>
    <dbReference type="NCBI Taxonomy" id="2595005"/>
    <lineage>
        <taxon>Bacteria</taxon>
        <taxon>Pseudomonadati</taxon>
        <taxon>Bacteroidota</taxon>
        <taxon>Cytophagia</taxon>
        <taxon>Cytophagales</taxon>
        <taxon>Hymenobacteraceae</taxon>
        <taxon>Rufibacter</taxon>
    </lineage>
</organism>
<dbReference type="RefSeq" id="WP_149091102.1">
    <property type="nucleotide sequence ID" value="NZ_VKKY01000002.1"/>
</dbReference>